<dbReference type="InterPro" id="IPR035919">
    <property type="entry name" value="EAL_sf"/>
</dbReference>
<protein>
    <submittedName>
        <fullName evidence="4">Sensory box/GGDEF family protein</fullName>
    </submittedName>
</protein>
<dbReference type="InterPro" id="IPR001633">
    <property type="entry name" value="EAL_dom"/>
</dbReference>
<dbReference type="InterPro" id="IPR052155">
    <property type="entry name" value="Biofilm_reg_signaling"/>
</dbReference>
<comment type="caution">
    <text evidence="4">The sequence shown here is derived from an EMBL/GenBank/DDBJ whole genome shotgun (WGS) entry which is preliminary data.</text>
</comment>
<dbReference type="SUPFAM" id="SSF141868">
    <property type="entry name" value="EAL domain-like"/>
    <property type="match status" value="1"/>
</dbReference>
<dbReference type="Gene3D" id="3.30.70.270">
    <property type="match status" value="1"/>
</dbReference>
<evidence type="ECO:0000313" key="4">
    <source>
        <dbReference type="EMBL" id="GBF07705.1"/>
    </source>
</evidence>
<organism evidence="4 5">
    <name type="scientific">Deinococcus aerius</name>
    <dbReference type="NCBI Taxonomy" id="200253"/>
    <lineage>
        <taxon>Bacteria</taxon>
        <taxon>Thermotogati</taxon>
        <taxon>Deinococcota</taxon>
        <taxon>Deinococci</taxon>
        <taxon>Deinococcales</taxon>
        <taxon>Deinococcaceae</taxon>
        <taxon>Deinococcus</taxon>
    </lineage>
</organism>
<dbReference type="AlphaFoldDB" id="A0A2I9E1X8"/>
<feature type="domain" description="EAL" evidence="2">
    <location>
        <begin position="226"/>
        <end position="287"/>
    </location>
</feature>
<evidence type="ECO:0000259" key="2">
    <source>
        <dbReference type="PROSITE" id="PS50883"/>
    </source>
</evidence>
<feature type="domain" description="GGDEF" evidence="3">
    <location>
        <begin position="84"/>
        <end position="217"/>
    </location>
</feature>
<keyword evidence="5" id="KW-1185">Reference proteome</keyword>
<sequence length="287" mass="31182">MLRCLNPVSSAAGGAGPRHRLRPGHHRLQAGPGELAGLNRELETANRRLQHDALHDALTGLSNLALRRDRLEQALARAREPNGSGFAVLFLDTDRFKVISDSLGHPAGDALLVALAGRLRAELRPTDTVTRLGGDEFTLLLEPLGNGEYARGVAGRVGTARRQPFGVQEHELLVSASIGLVFGGPRYESATAVLRDADIAMDRAKARGGAGYQEFTPEMREQAVDRTHPERDLRRAIRQGELRVLYQPIVALASGRTVGFEALVRRQHPVRGLLPPPGSSTWPRRPG</sequence>
<dbReference type="InterPro" id="IPR029787">
    <property type="entry name" value="Nucleotide_cyclase"/>
</dbReference>
<dbReference type="Proteomes" id="UP000236569">
    <property type="component" value="Unassembled WGS sequence"/>
</dbReference>
<dbReference type="EMBL" id="BFAG01000016">
    <property type="protein sequence ID" value="GBF07705.1"/>
    <property type="molecule type" value="Genomic_DNA"/>
</dbReference>
<dbReference type="SUPFAM" id="SSF55073">
    <property type="entry name" value="Nucleotide cyclase"/>
    <property type="match status" value="1"/>
</dbReference>
<dbReference type="OrthoDB" id="442691at2"/>
<dbReference type="Gene3D" id="3.20.20.450">
    <property type="entry name" value="EAL domain"/>
    <property type="match status" value="1"/>
</dbReference>
<dbReference type="NCBIfam" id="TIGR00254">
    <property type="entry name" value="GGDEF"/>
    <property type="match status" value="1"/>
</dbReference>
<evidence type="ECO:0000259" key="3">
    <source>
        <dbReference type="PROSITE" id="PS50887"/>
    </source>
</evidence>
<reference evidence="5" key="1">
    <citation type="submission" date="2018-01" db="EMBL/GenBank/DDBJ databases">
        <title>Draft Genome Sequence of the Radioresistant Bacterium Deinococcus aerius TR0125, Isolated from the Higher Atmosphere above Japan.</title>
        <authorList>
            <person name="Satoh K."/>
            <person name="Arai H."/>
            <person name="Sanzen T."/>
            <person name="Kawaguchi Y."/>
            <person name="Hayashi H."/>
            <person name="Yokobori S."/>
            <person name="Yamagishi A."/>
            <person name="Oono Y."/>
            <person name="Narumi I."/>
        </authorList>
    </citation>
    <scope>NUCLEOTIDE SEQUENCE [LARGE SCALE GENOMIC DNA]</scope>
    <source>
        <strain evidence="5">TR0125</strain>
    </source>
</reference>
<dbReference type="Pfam" id="PF00563">
    <property type="entry name" value="EAL"/>
    <property type="match status" value="1"/>
</dbReference>
<name>A0A2I9E1X8_9DEIO</name>
<dbReference type="SMART" id="SM00267">
    <property type="entry name" value="GGDEF"/>
    <property type="match status" value="1"/>
</dbReference>
<dbReference type="Pfam" id="PF00990">
    <property type="entry name" value="GGDEF"/>
    <property type="match status" value="1"/>
</dbReference>
<gene>
    <name evidence="4" type="ORF">DAERI_160083</name>
</gene>
<dbReference type="PROSITE" id="PS50883">
    <property type="entry name" value="EAL"/>
    <property type="match status" value="1"/>
</dbReference>
<dbReference type="PANTHER" id="PTHR44757">
    <property type="entry name" value="DIGUANYLATE CYCLASE DGCP"/>
    <property type="match status" value="1"/>
</dbReference>
<dbReference type="InterPro" id="IPR043128">
    <property type="entry name" value="Rev_trsase/Diguanyl_cyclase"/>
</dbReference>
<evidence type="ECO:0000256" key="1">
    <source>
        <dbReference type="SAM" id="MobiDB-lite"/>
    </source>
</evidence>
<dbReference type="PROSITE" id="PS50887">
    <property type="entry name" value="GGDEF"/>
    <property type="match status" value="1"/>
</dbReference>
<feature type="region of interest" description="Disordered" evidence="1">
    <location>
        <begin position="1"/>
        <end position="24"/>
    </location>
</feature>
<proteinExistence type="predicted"/>
<evidence type="ECO:0000313" key="5">
    <source>
        <dbReference type="Proteomes" id="UP000236569"/>
    </source>
</evidence>
<dbReference type="RefSeq" id="WP_103131002.1">
    <property type="nucleotide sequence ID" value="NZ_BFAG01000016.1"/>
</dbReference>
<dbReference type="CDD" id="cd01949">
    <property type="entry name" value="GGDEF"/>
    <property type="match status" value="1"/>
</dbReference>
<dbReference type="InterPro" id="IPR000160">
    <property type="entry name" value="GGDEF_dom"/>
</dbReference>
<accession>A0A2I9E1X8</accession>
<dbReference type="PANTHER" id="PTHR44757:SF2">
    <property type="entry name" value="BIOFILM ARCHITECTURE MAINTENANCE PROTEIN MBAA"/>
    <property type="match status" value="1"/>
</dbReference>